<sequence>MSVSQPRPPQPPPPLLLHRRSSTKAPASAASRSASHIPHGHELLISLLEETAAAAALSSANATVDPPHTPTSASYHSDSLPATTRRQSSFPTRKPSVAADLKTTDAPARKRASAAVLPPAPDHNQPPPPPAPALSKDVFSDPEYQAYLDHLTSCSLDALKNEPASLNREATRLQQQLADLAYTEYGSFLRANECTRSIRDTFTGLETRLASLTKTLPELEAACTSFASSSAQEVLKERRREHVVLNQHAKLVEILEIPQLMDTLIRNGYYDEAMDLQTHVQRLLLRHPNYRLLTSVAAELDAATKVMLTQLVNLLKGDVKLPLCIRVMGYLRRMEAVPEPELRLIFLQQRDKFFKKRVEEACGSDRQPLDAANATREHVEYVRKYVDVCRECFFDIVAQYRAIFSDATAGARAAATASAGASAAGTAASSSTLIYDTASHTTLTHSILSSYVVHRIQHLCATLQAHLPHVDDASQVASLCTQTMYFGMSLGRVGIDFRAVVAGLFEDAVEEIVRRAIGDGVDAFDAWIADMRASASSAAIASTPEIGATGEFGSMTQQPSVGVAIGSGVTHPFLKGIYVKHSAAPSARGSDSPRASTPTTPSTASAAASIVQAPTALLAHPPIAQLLNAFYTAYNHLRAMPTLALRARVASAVDSGLATAVTAFSDALALWWDGWNAQDRATAEAAVEAWCGVFVPAVVGGLEAIYRDGNAAGGGLLKTEQFVTALTPFRNTVEEESTTPAVGGTEQAPGVGDTLPPLPDSRPPTPPPPPKAHPSLANDLQADAAGPGDSPSGM</sequence>
<keyword evidence="7" id="KW-0472">Membrane</keyword>
<evidence type="ECO:0000313" key="11">
    <source>
        <dbReference type="Proteomes" id="UP001212152"/>
    </source>
</evidence>
<feature type="compositionally biased region" description="Low complexity" evidence="9">
    <location>
        <begin position="592"/>
        <end position="603"/>
    </location>
</feature>
<keyword evidence="4" id="KW-0813">Transport</keyword>
<evidence type="ECO:0000256" key="9">
    <source>
        <dbReference type="SAM" id="MobiDB-lite"/>
    </source>
</evidence>
<evidence type="ECO:0000256" key="3">
    <source>
        <dbReference type="ARBA" id="ARBA00020983"/>
    </source>
</evidence>
<dbReference type="InterPro" id="IPR007255">
    <property type="entry name" value="COG8"/>
</dbReference>
<evidence type="ECO:0000256" key="2">
    <source>
        <dbReference type="ARBA" id="ARBA00006419"/>
    </source>
</evidence>
<feature type="compositionally biased region" description="Pro residues" evidence="9">
    <location>
        <begin position="756"/>
        <end position="772"/>
    </location>
</feature>
<dbReference type="Proteomes" id="UP001212152">
    <property type="component" value="Unassembled WGS sequence"/>
</dbReference>
<comment type="caution">
    <text evidence="10">The sequence shown here is derived from an EMBL/GenBank/DDBJ whole genome shotgun (WGS) entry which is preliminary data.</text>
</comment>
<dbReference type="EMBL" id="JADGJQ010000010">
    <property type="protein sequence ID" value="KAJ3182060.1"/>
    <property type="molecule type" value="Genomic_DNA"/>
</dbReference>
<evidence type="ECO:0000256" key="4">
    <source>
        <dbReference type="ARBA" id="ARBA00022448"/>
    </source>
</evidence>
<keyword evidence="11" id="KW-1185">Reference proteome</keyword>
<dbReference type="AlphaFoldDB" id="A0AAD5TNH9"/>
<dbReference type="GO" id="GO:0006891">
    <property type="term" value="P:intra-Golgi vesicle-mediated transport"/>
    <property type="evidence" value="ECO:0007669"/>
    <property type="project" value="TreeGrafter"/>
</dbReference>
<feature type="region of interest" description="Disordered" evidence="9">
    <location>
        <begin position="1"/>
        <end position="37"/>
    </location>
</feature>
<evidence type="ECO:0000256" key="8">
    <source>
        <dbReference type="ARBA" id="ARBA00031347"/>
    </source>
</evidence>
<keyword evidence="6" id="KW-0333">Golgi apparatus</keyword>
<name>A0AAD5TNH9_9FUNG</name>
<dbReference type="PANTHER" id="PTHR21311:SF0">
    <property type="entry name" value="CONSERVED OLIGOMERIC GOLGI COMPLEX SUBUNIT 8"/>
    <property type="match status" value="1"/>
</dbReference>
<dbReference type="Pfam" id="PF04124">
    <property type="entry name" value="Dor1"/>
    <property type="match status" value="1"/>
</dbReference>
<feature type="region of interest" description="Disordered" evidence="9">
    <location>
        <begin position="584"/>
        <end position="603"/>
    </location>
</feature>
<accession>A0AAD5TNH9</accession>
<dbReference type="PANTHER" id="PTHR21311">
    <property type="entry name" value="CONSERVED OLIGOMERIC GOLGI COMPLEX COMPONENT 8"/>
    <property type="match status" value="1"/>
</dbReference>
<organism evidence="10 11">
    <name type="scientific">Geranomyces variabilis</name>
    <dbReference type="NCBI Taxonomy" id="109894"/>
    <lineage>
        <taxon>Eukaryota</taxon>
        <taxon>Fungi</taxon>
        <taxon>Fungi incertae sedis</taxon>
        <taxon>Chytridiomycota</taxon>
        <taxon>Chytridiomycota incertae sedis</taxon>
        <taxon>Chytridiomycetes</taxon>
        <taxon>Spizellomycetales</taxon>
        <taxon>Powellomycetaceae</taxon>
        <taxon>Geranomyces</taxon>
    </lineage>
</organism>
<feature type="compositionally biased region" description="Pro residues" evidence="9">
    <location>
        <begin position="1"/>
        <end position="15"/>
    </location>
</feature>
<feature type="region of interest" description="Disordered" evidence="9">
    <location>
        <begin position="732"/>
        <end position="794"/>
    </location>
</feature>
<evidence type="ECO:0000256" key="5">
    <source>
        <dbReference type="ARBA" id="ARBA00022927"/>
    </source>
</evidence>
<comment type="subcellular location">
    <subcellularLocation>
        <location evidence="1">Golgi apparatus membrane</location>
        <topology evidence="1">Peripheral membrane protein</topology>
    </subcellularLocation>
</comment>
<feature type="compositionally biased region" description="Low complexity" evidence="9">
    <location>
        <begin position="23"/>
        <end position="35"/>
    </location>
</feature>
<feature type="region of interest" description="Disordered" evidence="9">
    <location>
        <begin position="56"/>
        <end position="137"/>
    </location>
</feature>
<evidence type="ECO:0000313" key="10">
    <source>
        <dbReference type="EMBL" id="KAJ3182060.1"/>
    </source>
</evidence>
<proteinExistence type="inferred from homology"/>
<dbReference type="InterPro" id="IPR016159">
    <property type="entry name" value="Cullin_repeat-like_dom_sf"/>
</dbReference>
<dbReference type="GO" id="GO:0017119">
    <property type="term" value="C:Golgi transport complex"/>
    <property type="evidence" value="ECO:0007669"/>
    <property type="project" value="InterPro"/>
</dbReference>
<dbReference type="GO" id="GO:0015031">
    <property type="term" value="P:protein transport"/>
    <property type="evidence" value="ECO:0007669"/>
    <property type="project" value="UniProtKB-KW"/>
</dbReference>
<evidence type="ECO:0000256" key="1">
    <source>
        <dbReference type="ARBA" id="ARBA00004395"/>
    </source>
</evidence>
<protein>
    <recommendedName>
        <fullName evidence="3">Conserved oligomeric Golgi complex subunit 8</fullName>
    </recommendedName>
    <alternativeName>
        <fullName evidence="8">Component of oligomeric Golgi complex 8</fullName>
    </alternativeName>
</protein>
<reference evidence="10" key="1">
    <citation type="submission" date="2020-05" db="EMBL/GenBank/DDBJ databases">
        <title>Phylogenomic resolution of chytrid fungi.</title>
        <authorList>
            <person name="Stajich J.E."/>
            <person name="Amses K."/>
            <person name="Simmons R."/>
            <person name="Seto K."/>
            <person name="Myers J."/>
            <person name="Bonds A."/>
            <person name="Quandt C.A."/>
            <person name="Barry K."/>
            <person name="Liu P."/>
            <person name="Grigoriev I."/>
            <person name="Longcore J.E."/>
            <person name="James T.Y."/>
        </authorList>
    </citation>
    <scope>NUCLEOTIDE SEQUENCE</scope>
    <source>
        <strain evidence="10">JEL0379</strain>
    </source>
</reference>
<evidence type="ECO:0000256" key="7">
    <source>
        <dbReference type="ARBA" id="ARBA00023136"/>
    </source>
</evidence>
<keyword evidence="5" id="KW-0653">Protein transport</keyword>
<gene>
    <name evidence="10" type="primary">COG8</name>
    <name evidence="10" type="ORF">HDU87_000403</name>
</gene>
<evidence type="ECO:0000256" key="6">
    <source>
        <dbReference type="ARBA" id="ARBA00023034"/>
    </source>
</evidence>
<dbReference type="SUPFAM" id="SSF74788">
    <property type="entry name" value="Cullin repeat-like"/>
    <property type="match status" value="1"/>
</dbReference>
<feature type="compositionally biased region" description="Pro residues" evidence="9">
    <location>
        <begin position="118"/>
        <end position="132"/>
    </location>
</feature>
<dbReference type="GO" id="GO:0000139">
    <property type="term" value="C:Golgi membrane"/>
    <property type="evidence" value="ECO:0007669"/>
    <property type="project" value="UniProtKB-SubCell"/>
</dbReference>
<comment type="similarity">
    <text evidence="2">Belongs to the COG8 family.</text>
</comment>
<feature type="compositionally biased region" description="Polar residues" evidence="9">
    <location>
        <begin position="70"/>
        <end position="91"/>
    </location>
</feature>